<accession>A0A7X0X7A8</accession>
<dbReference type="Proteomes" id="UP000561617">
    <property type="component" value="Unassembled WGS sequence"/>
</dbReference>
<dbReference type="SMART" id="SM00871">
    <property type="entry name" value="AraC_E_bind"/>
    <property type="match status" value="1"/>
</dbReference>
<dbReference type="Gene3D" id="3.20.80.10">
    <property type="entry name" value="Regulatory factor, effector binding domain"/>
    <property type="match status" value="1"/>
</dbReference>
<dbReference type="Pfam" id="PF14526">
    <property type="entry name" value="Cass2"/>
    <property type="match status" value="1"/>
</dbReference>
<name>A0A7X0X7A8_9LIST</name>
<dbReference type="EMBL" id="JAASTW010000007">
    <property type="protein sequence ID" value="MBC1488812.1"/>
    <property type="molecule type" value="Genomic_DNA"/>
</dbReference>
<organism evidence="2 3">
    <name type="scientific">Listeria immobilis</name>
    <dbReference type="NCBI Taxonomy" id="2713502"/>
    <lineage>
        <taxon>Bacteria</taxon>
        <taxon>Bacillati</taxon>
        <taxon>Bacillota</taxon>
        <taxon>Bacilli</taxon>
        <taxon>Bacillales</taxon>
        <taxon>Listeriaceae</taxon>
        <taxon>Listeria</taxon>
    </lineage>
</organism>
<dbReference type="InterPro" id="IPR011256">
    <property type="entry name" value="Reg_factor_effector_dom_sf"/>
</dbReference>
<dbReference type="AlphaFoldDB" id="A0A7X0X7A8"/>
<feature type="domain" description="AraC effector-binding" evidence="1">
    <location>
        <begin position="4"/>
        <end position="162"/>
    </location>
</feature>
<dbReference type="RefSeq" id="WP_185380951.1">
    <property type="nucleotide sequence ID" value="NZ_JAASTW010000007.1"/>
</dbReference>
<evidence type="ECO:0000313" key="3">
    <source>
        <dbReference type="Proteomes" id="UP000561617"/>
    </source>
</evidence>
<sequence length="171" mass="19762">MAIKSKRLEEWEGFTGIALVRQGLETEAFRAEVKLAFRQMLHLAEELDDFSEQKIVYGISVHNIEDGLTHYAVLPVEQKYTELKDPLEWIEVPAHTYFVAEHIPETDLNESYQQIANAIKEKKYKPYITANNPIFDPLPFKLEVYSKEAGQITNIEIRIPVIKELDTQNDA</sequence>
<protein>
    <submittedName>
        <fullName evidence="2">AraC family transcriptional regulator</fullName>
    </submittedName>
</protein>
<evidence type="ECO:0000313" key="2">
    <source>
        <dbReference type="EMBL" id="MBC1488812.1"/>
    </source>
</evidence>
<dbReference type="SUPFAM" id="SSF55136">
    <property type="entry name" value="Probable bacterial effector-binding domain"/>
    <property type="match status" value="1"/>
</dbReference>
<evidence type="ECO:0000259" key="1">
    <source>
        <dbReference type="SMART" id="SM00871"/>
    </source>
</evidence>
<reference evidence="2 3" key="1">
    <citation type="submission" date="2020-03" db="EMBL/GenBank/DDBJ databases">
        <title>Soil Listeria distribution.</title>
        <authorList>
            <person name="Liao J."/>
            <person name="Wiedmann M."/>
        </authorList>
    </citation>
    <scope>NUCLEOTIDE SEQUENCE [LARGE SCALE GENOMIC DNA]</scope>
    <source>
        <strain evidence="2 3">FSL L7-1554</strain>
    </source>
</reference>
<dbReference type="InterPro" id="IPR029441">
    <property type="entry name" value="Cass2"/>
</dbReference>
<proteinExistence type="predicted"/>
<comment type="caution">
    <text evidence="2">The sequence shown here is derived from an EMBL/GenBank/DDBJ whole genome shotgun (WGS) entry which is preliminary data.</text>
</comment>
<gene>
    <name evidence="2" type="ORF">HCJ38_07240</name>
</gene>
<dbReference type="InterPro" id="IPR010499">
    <property type="entry name" value="AraC_E-bd"/>
</dbReference>